<proteinExistence type="predicted"/>
<evidence type="ECO:0000256" key="1">
    <source>
        <dbReference type="SAM" id="MobiDB-lite"/>
    </source>
</evidence>
<evidence type="ECO:0000313" key="4">
    <source>
        <dbReference type="Proteomes" id="UP001224644"/>
    </source>
</evidence>
<reference evidence="4" key="1">
    <citation type="journal article" date="2019" name="Int. J. Syst. Evol. Microbiol.">
        <title>The Global Catalogue of Microorganisms (GCM) 10K type strain sequencing project: providing services to taxonomists for standard genome sequencing and annotation.</title>
        <authorList>
            <consortium name="The Broad Institute Genomics Platform"/>
            <consortium name="The Broad Institute Genome Sequencing Center for Infectious Disease"/>
            <person name="Wu L."/>
            <person name="Ma J."/>
        </authorList>
    </citation>
    <scope>NUCLEOTIDE SEQUENCE [LARGE SCALE GENOMIC DNA]</scope>
    <source>
        <strain evidence="4">CECT 7069</strain>
    </source>
</reference>
<feature type="transmembrane region" description="Helical" evidence="2">
    <location>
        <begin position="73"/>
        <end position="93"/>
    </location>
</feature>
<dbReference type="InterPro" id="IPR024399">
    <property type="entry name" value="DUF2628"/>
</dbReference>
<keyword evidence="2" id="KW-0472">Membrane</keyword>
<keyword evidence="2" id="KW-1133">Transmembrane helix</keyword>
<evidence type="ECO:0000256" key="2">
    <source>
        <dbReference type="SAM" id="Phobius"/>
    </source>
</evidence>
<dbReference type="RefSeq" id="WP_238227203.1">
    <property type="nucleotide sequence ID" value="NZ_BPQD01000025.1"/>
</dbReference>
<feature type="region of interest" description="Disordered" evidence="1">
    <location>
        <begin position="135"/>
        <end position="161"/>
    </location>
</feature>
<dbReference type="Proteomes" id="UP001224644">
    <property type="component" value="Unassembled WGS sequence"/>
</dbReference>
<gene>
    <name evidence="3" type="ORF">QWZ12_14430</name>
</gene>
<feature type="transmembrane region" description="Helical" evidence="2">
    <location>
        <begin position="47"/>
        <end position="67"/>
    </location>
</feature>
<accession>A0ABT8BI24</accession>
<evidence type="ECO:0000313" key="3">
    <source>
        <dbReference type="EMBL" id="MDN3591797.1"/>
    </source>
</evidence>
<comment type="caution">
    <text evidence="3">The sequence shown here is derived from an EMBL/GenBank/DDBJ whole genome shotgun (WGS) entry which is preliminary data.</text>
</comment>
<organism evidence="3 4">
    <name type="scientific">Methylobacterium adhaesivum</name>
    <dbReference type="NCBI Taxonomy" id="333297"/>
    <lineage>
        <taxon>Bacteria</taxon>
        <taxon>Pseudomonadati</taxon>
        <taxon>Pseudomonadota</taxon>
        <taxon>Alphaproteobacteria</taxon>
        <taxon>Hyphomicrobiales</taxon>
        <taxon>Methylobacteriaceae</taxon>
        <taxon>Methylobacterium</taxon>
    </lineage>
</organism>
<name>A0ABT8BI24_9HYPH</name>
<dbReference type="Pfam" id="PF10947">
    <property type="entry name" value="DUF2628"/>
    <property type="match status" value="1"/>
</dbReference>
<sequence>MRTYTLHLDRDAVAGEAHGLERAHLVPDGLSWAAFAFGPLWFLYHRLWLAALGVLGLLVATAFAGHMAGLTPFAGFVVTVLVLLLVGLEASSLRRWTYASRGRPVRDAVLAGSLEEAEMKAATRWLDGAAPARPALAPHTRAPSRPNEPAIGMFPLSEGGR</sequence>
<dbReference type="EMBL" id="JAUFPX010000012">
    <property type="protein sequence ID" value="MDN3591797.1"/>
    <property type="molecule type" value="Genomic_DNA"/>
</dbReference>
<keyword evidence="4" id="KW-1185">Reference proteome</keyword>
<protein>
    <submittedName>
        <fullName evidence="3">DUF2628 domain-containing protein</fullName>
    </submittedName>
</protein>
<keyword evidence="2" id="KW-0812">Transmembrane</keyword>